<feature type="transmembrane region" description="Helical" evidence="2">
    <location>
        <begin position="807"/>
        <end position="827"/>
    </location>
</feature>
<dbReference type="EMBL" id="ACIO01000280">
    <property type="protein sequence ID" value="EFC98372.1"/>
    <property type="molecule type" value="Genomic_DNA"/>
</dbReference>
<keyword evidence="2" id="KW-1133">Transmembrane helix</keyword>
<feature type="transmembrane region" description="Helical" evidence="2">
    <location>
        <begin position="1284"/>
        <end position="1304"/>
    </location>
</feature>
<feature type="transmembrane region" description="Helical" evidence="2">
    <location>
        <begin position="1129"/>
        <end position="1162"/>
    </location>
</feature>
<dbReference type="Gene3D" id="1.25.10.10">
    <property type="entry name" value="Leucine-rich Repeat Variant"/>
    <property type="match status" value="1"/>
</dbReference>
<accession>D3AIK2</accession>
<comment type="caution">
    <text evidence="4">The sequence shown here is derived from an EMBL/GenBank/DDBJ whole genome shotgun (WGS) entry which is preliminary data.</text>
</comment>
<feature type="transmembrane region" description="Helical" evidence="2">
    <location>
        <begin position="1014"/>
        <end position="1035"/>
    </location>
</feature>
<gene>
    <name evidence="4" type="ORF">CLOSTHATH_03442</name>
</gene>
<evidence type="ECO:0000313" key="5">
    <source>
        <dbReference type="Proteomes" id="UP000004968"/>
    </source>
</evidence>
<organism evidence="4 5">
    <name type="scientific">Hungatella hathewayi DSM 13479</name>
    <dbReference type="NCBI Taxonomy" id="566550"/>
    <lineage>
        <taxon>Bacteria</taxon>
        <taxon>Bacillati</taxon>
        <taxon>Bacillota</taxon>
        <taxon>Clostridia</taxon>
        <taxon>Lachnospirales</taxon>
        <taxon>Lachnospiraceae</taxon>
        <taxon>Hungatella</taxon>
    </lineage>
</organism>
<feature type="transmembrane region" description="Helical" evidence="2">
    <location>
        <begin position="983"/>
        <end position="1002"/>
    </location>
</feature>
<proteinExistence type="predicted"/>
<feature type="transmembrane region" description="Helical" evidence="2">
    <location>
        <begin position="1098"/>
        <end position="1122"/>
    </location>
</feature>
<feature type="transmembrane region" description="Helical" evidence="2">
    <location>
        <begin position="1253"/>
        <end position="1272"/>
    </location>
</feature>
<feature type="transmembrane region" description="Helical" evidence="2">
    <location>
        <begin position="1041"/>
        <end position="1062"/>
    </location>
</feature>
<dbReference type="Proteomes" id="UP000004968">
    <property type="component" value="Unassembled WGS sequence"/>
</dbReference>
<name>D3AIK2_9FIRM</name>
<feature type="domain" description="Tape measure protein N-terminal" evidence="3">
    <location>
        <begin position="133"/>
        <end position="289"/>
    </location>
</feature>
<feature type="transmembrane region" description="Helical" evidence="2">
    <location>
        <begin position="780"/>
        <end position="801"/>
    </location>
</feature>
<dbReference type="InterPro" id="IPR013491">
    <property type="entry name" value="Tape_meas_N"/>
</dbReference>
<sequence length="2137" mass="221932">MSTTVDERVVEMRFDNKQFEQNIQTSLSSLDKLKKSLNLEGAAKGLETVNDAANKCSGNMSPLSNAVETVRVRFSALEVMAITALQNITNSALAAGKNLVSAFTIDPIKTGFEEYETQINAVQTILANTSSKGTTLDQVNNALDELNHYADMTIYNFTEMTRNIGTFTAAGVDLDTSVAAIKGIANLAAVSGSNSQQASTAMYQLSQALAAGTVKLQDWNSVVNAGMGGQVFQDALKETAKVHGIAIDEMIKDEGSFRETLSKGWLTSDILTETLAKFTGDLNEDQLRTMGYTDDQIKSIMEMGKTANDAATKVKTFTQLFDTLKEAAQSGWTQSWEIIVGDFEEAKELLTEVSDTFSAVINASADARNKMLQDWKDLGGRTMMIEAVKNVFEGLVSVAKPVREAFNEIFPPMTGKQLAEITERIRDLTAKFKMGEESSKNLKNTFKGVFAVLDIVGQAFKAVAGGVGELIGLFLPAGNGVLSLTGSFGEYLVKLDETVKKTDVFGKAVSTVVDIVKIAITFVKTAGEKVKEFGKTAGEKFDFPGFELFHSFLERVHDRMAQIGDGAGKMKSGVIVAFEMMGEALEKCKFLKVMEALWTAVKVIAGGIADAVGTMMGTLAEKLGNADFSGVLDILNSIAVGGIAVSISKFLKSVTEPLEGLNGVLEGVTGILDGVRGCFEAYQTNLKAGTLLKIGAAIALLAGSIVAISLIDSDKLSASLGAITVLFANLLGAMAIFNKISSDTGKVSKACTAMIAMSVAVSILAGALKKVSDLDWGELARGLIGIAGLTTIVVASSKAMASGQKQVMKGATSLIIFGAAIKILASACKDLSKLQWDELGRGLTGVGVLFGEIAVFLRVAKFNGKMISTATGIVILAAAMKVLASACKDFGQMEWSEIGKGLAGIGGLLAELAVFTNLAGNAKHVMSTGVALTAIGAAMKIFASAVKDFAQLQWDELGRGLTAMGGALAEVAIAVNLMPKNMIGIGTGLVIVGGALEIIANCMSKFGGMQWEEIGRGLTVMGGALAELAISLNFMKGTLGGSAALLVASAALAVLAPVLSILGALSWEAIAKGLISIAGAFTIIGVAGAVLTPLVPTILALSGAFALIGVGVLTIGAGLLAAGTGLSALAIGFTALATAGAAGATAIVAALTVIVTGIASLIPAVLTKVGEGLIAICKVIAAGAPAIGEAVKSVILTLIDVFVSCVPQLADGALRLVVGVLEALVTYTPQIVDLAFKFLIGILEGIASNLPSLIKAGIDVLMAFFAGIVDALSGIDTGALLKGIAGIGLLSAIMLALSATAALVPGAMVGILGMGAVVAEMALVLAAVGLLSKLPGLSWLIGEGGKLLQGIGTAIGQFVGGIVGGFMSGVSSQFPQIGADLSAFMNNVQPFLQGASQIQPSMMDGVKALAETVLILTAADILQGLTSWLTGGSSLSKFGEELVPFGEAMRDFSLAIGNMDGEIVANAATAGKALAEMAAIIPNTGGLVSFFAGENDMTAFGKQLVPFGEAMKQFGDAITGLDSNAVTEAAIAGKAMAEMATTIPNSGGVVGFFAGENDMGEFGKQLVPFGEAMKAFGDAVRGLEADAIVNSATAGKALVELADTVPNTGGVVAFFTGNNDVNTFGEKLVPFGEAMKAYSEAIMGMDSAAVTNSATAGKALVELANTIPNTGGLVSWFTGDNDLGSFGDSLVQFGSGIKSYSDSISGIDTGIMSSVITQVNRLVEMAKGMAELDTSGMSGFSTALTQLGNNGIDSFINAFTDASGRVTSTATSMLTTFINAANAQKSNMTSTFTTMMQAVLTTLTNYQTQFNTAGSTLMTKFITGIKSQDGNTKTAITNIISGCVTAINNKQIQFNTAGSNLMIKLIAGIKSKDYETRNAFVNILSSCLTAIANKYPEFQNAGMQCMIKFIAGIKEKAEEVKTAFTGNLNASVTAIRDYHEQFKQAGAYLVEGFADGISENTYRAEAKARAMARAAAEAAEDELDEHSPSRVGYHIGDFFGLGFVNAIGTYAVKAYNASADMAKSAKTGLGNAIAKVKDMIDNGVDTQPTIRPILDLSDVEEKSHRLNTLFSRSQALTVSTGIAASRGQDLQNEDTNPNTGNSYNFTQNNYSPKALSRTEIYRQTKNQFSAMERMVET</sequence>
<evidence type="ECO:0000259" key="3">
    <source>
        <dbReference type="Pfam" id="PF20155"/>
    </source>
</evidence>
<dbReference type="SUPFAM" id="SSF48371">
    <property type="entry name" value="ARM repeat"/>
    <property type="match status" value="1"/>
</dbReference>
<dbReference type="InterPro" id="IPR016024">
    <property type="entry name" value="ARM-type_fold"/>
</dbReference>
<reference evidence="4 5" key="1">
    <citation type="submission" date="2010-01" db="EMBL/GenBank/DDBJ databases">
        <authorList>
            <person name="Weinstock G."/>
            <person name="Sodergren E."/>
            <person name="Clifton S."/>
            <person name="Fulton L."/>
            <person name="Fulton B."/>
            <person name="Courtney L."/>
            <person name="Fronick C."/>
            <person name="Harrison M."/>
            <person name="Strong C."/>
            <person name="Farmer C."/>
            <person name="Delahaunty K."/>
            <person name="Markovic C."/>
            <person name="Hall O."/>
            <person name="Minx P."/>
            <person name="Tomlinson C."/>
            <person name="Mitreva M."/>
            <person name="Nelson J."/>
            <person name="Hou S."/>
            <person name="Wollam A."/>
            <person name="Pepin K.H."/>
            <person name="Johnson M."/>
            <person name="Bhonagiri V."/>
            <person name="Nash W.E."/>
            <person name="Warren W."/>
            <person name="Chinwalla A."/>
            <person name="Mardis E.R."/>
            <person name="Wilson R.K."/>
        </authorList>
    </citation>
    <scope>NUCLEOTIDE SEQUENCE [LARGE SCALE GENOMIC DNA]</scope>
    <source>
        <strain evidence="4 5">DSM 13479</strain>
    </source>
</reference>
<feature type="transmembrane region" description="Helical" evidence="2">
    <location>
        <begin position="691"/>
        <end position="711"/>
    </location>
</feature>
<feature type="transmembrane region" description="Helical" evidence="2">
    <location>
        <begin position="839"/>
        <end position="860"/>
    </location>
</feature>
<dbReference type="HOGENOM" id="CLU_231547_0_0_9"/>
<feature type="transmembrane region" description="Helical" evidence="2">
    <location>
        <begin position="1074"/>
        <end position="1092"/>
    </location>
</feature>
<dbReference type="InterPro" id="IPR011989">
    <property type="entry name" value="ARM-like"/>
</dbReference>
<dbReference type="NCBIfam" id="TIGR02675">
    <property type="entry name" value="tape_meas_nterm"/>
    <property type="match status" value="1"/>
</dbReference>
<feature type="transmembrane region" description="Helical" evidence="2">
    <location>
        <begin position="925"/>
        <end position="945"/>
    </location>
</feature>
<feature type="transmembrane region" description="Helical" evidence="2">
    <location>
        <begin position="866"/>
        <end position="886"/>
    </location>
</feature>
<feature type="transmembrane region" description="Helical" evidence="2">
    <location>
        <begin position="718"/>
        <end position="741"/>
    </location>
</feature>
<feature type="transmembrane region" description="Helical" evidence="2">
    <location>
        <begin position="747"/>
        <end position="768"/>
    </location>
</feature>
<evidence type="ECO:0000256" key="2">
    <source>
        <dbReference type="SAM" id="Phobius"/>
    </source>
</evidence>
<keyword evidence="2" id="KW-0812">Transmembrane</keyword>
<dbReference type="Pfam" id="PF20155">
    <property type="entry name" value="TMP_3"/>
    <property type="match status" value="1"/>
</dbReference>
<dbReference type="RefSeq" id="WP_006773913.1">
    <property type="nucleotide sequence ID" value="NZ_GG667666.1"/>
</dbReference>
<evidence type="ECO:0000313" key="4">
    <source>
        <dbReference type="EMBL" id="EFC98372.1"/>
    </source>
</evidence>
<protein>
    <submittedName>
        <fullName evidence="4">Tape measure domain protein</fullName>
    </submittedName>
</protein>
<feature type="transmembrane region" description="Helical" evidence="2">
    <location>
        <begin position="898"/>
        <end position="919"/>
    </location>
</feature>
<dbReference type="GeneID" id="93147001"/>
<feature type="transmembrane region" description="Helical" evidence="2">
    <location>
        <begin position="1310"/>
        <end position="1331"/>
    </location>
</feature>
<keyword evidence="2" id="KW-0472">Membrane</keyword>
<evidence type="ECO:0000256" key="1">
    <source>
        <dbReference type="SAM" id="MobiDB-lite"/>
    </source>
</evidence>
<feature type="region of interest" description="Disordered" evidence="1">
    <location>
        <begin position="2083"/>
        <end position="2109"/>
    </location>
</feature>